<dbReference type="Gene3D" id="1.25.40.120">
    <property type="entry name" value="Protein prenylyltransferase"/>
    <property type="match status" value="1"/>
</dbReference>
<keyword evidence="8" id="KW-1185">Reference proteome</keyword>
<dbReference type="GO" id="GO:0004663">
    <property type="term" value="F:Rab geranylgeranyltransferase activity"/>
    <property type="evidence" value="ECO:0007669"/>
    <property type="project" value="UniProtKB-UniRule"/>
</dbReference>
<comment type="function">
    <text evidence="6">Catalyzes the transfer of a geranyl-geranyl moiety from geranyl-geranyl pyrophosphate to cysteines occuring in specific C-terminal amino acid sequences.</text>
</comment>
<comment type="catalytic activity">
    <reaction evidence="5 6">
        <text>geranylgeranyl diphosphate + L-cysteinyl-[protein] = S-geranylgeranyl-L-cysteinyl-[protein] + diphosphate</text>
        <dbReference type="Rhea" id="RHEA:21240"/>
        <dbReference type="Rhea" id="RHEA-COMP:10131"/>
        <dbReference type="Rhea" id="RHEA-COMP:11537"/>
        <dbReference type="ChEBI" id="CHEBI:29950"/>
        <dbReference type="ChEBI" id="CHEBI:33019"/>
        <dbReference type="ChEBI" id="CHEBI:57533"/>
        <dbReference type="ChEBI" id="CHEBI:86021"/>
        <dbReference type="EC" id="2.5.1.60"/>
    </reaction>
</comment>
<evidence type="ECO:0000256" key="2">
    <source>
        <dbReference type="ARBA" id="ARBA00022602"/>
    </source>
</evidence>
<keyword evidence="3 6" id="KW-0808">Transferase</keyword>
<keyword evidence="4" id="KW-0677">Repeat</keyword>
<evidence type="ECO:0000313" key="7">
    <source>
        <dbReference type="EMBL" id="CDF38611.1"/>
    </source>
</evidence>
<dbReference type="GO" id="GO:0097354">
    <property type="term" value="P:prenylation"/>
    <property type="evidence" value="ECO:0007669"/>
    <property type="project" value="UniProtKB-UniRule"/>
</dbReference>
<dbReference type="EMBL" id="HG001949">
    <property type="protein sequence ID" value="CDF38611.1"/>
    <property type="molecule type" value="Genomic_DNA"/>
</dbReference>
<dbReference type="Proteomes" id="UP000012073">
    <property type="component" value="Unassembled WGS sequence"/>
</dbReference>
<organism evidence="7 8">
    <name type="scientific">Chondrus crispus</name>
    <name type="common">Carrageen Irish moss</name>
    <name type="synonym">Polymorpha crispa</name>
    <dbReference type="NCBI Taxonomy" id="2769"/>
    <lineage>
        <taxon>Eukaryota</taxon>
        <taxon>Rhodophyta</taxon>
        <taxon>Florideophyceae</taxon>
        <taxon>Rhodymeniophycidae</taxon>
        <taxon>Gigartinales</taxon>
        <taxon>Gigartinaceae</taxon>
        <taxon>Chondrus</taxon>
    </lineage>
</organism>
<sequence>MFTGQYTYCGTNHPTVRGPYSGMICSGKWSSYSGMICSGAAVNNIVPWYSMHGVRRARPSAEALEQDKERSIFQAGLIRRALVIRNDPEQSVFDEEFEKKYSVVQRAIESNPDEYTLWAFRREILIAKSESSSLTDDEWKSELQLTSLALQRHPKAYPAWQHRLWLLSDRKHMSKVSQGLRDASLKEEQRLSAYMLSKDGRNFHGWAHRMRVRSILESKSPGEEENMWRQELEFVEGKINDDFANYSAWHHRSVLLPRIHSEGPNIFLSDELQFVRQAFYTEPDVQSAWFYHRWLLAGAPARGNKAVVVDGLLEEELAACEELLSIEKNARYALQTKVHILTKLGRQSETTEALDLLEKIDPLRRGYYRHLRKT</sequence>
<dbReference type="OrthoDB" id="1658at2759"/>
<dbReference type="KEGG" id="ccp:CHC_T00006421001"/>
<evidence type="ECO:0000256" key="4">
    <source>
        <dbReference type="ARBA" id="ARBA00022737"/>
    </source>
</evidence>
<dbReference type="STRING" id="2769.R7QMA7"/>
<dbReference type="PANTHER" id="PTHR11129">
    <property type="entry name" value="PROTEIN FARNESYLTRANSFERASE ALPHA SUBUNIT/RAB GERANYLGERANYL TRANSFERASE ALPHA SUBUNIT"/>
    <property type="match status" value="1"/>
</dbReference>
<evidence type="ECO:0000256" key="5">
    <source>
        <dbReference type="ARBA" id="ARBA00047658"/>
    </source>
</evidence>
<proteinExistence type="inferred from homology"/>
<dbReference type="Pfam" id="PF01239">
    <property type="entry name" value="PPTA"/>
    <property type="match status" value="4"/>
</dbReference>
<reference evidence="8" key="1">
    <citation type="journal article" date="2013" name="Proc. Natl. Acad. Sci. U.S.A.">
        <title>Genome structure and metabolic features in the red seaweed Chondrus crispus shed light on evolution of the Archaeplastida.</title>
        <authorList>
            <person name="Collen J."/>
            <person name="Porcel B."/>
            <person name="Carre W."/>
            <person name="Ball S.G."/>
            <person name="Chaparro C."/>
            <person name="Tonon T."/>
            <person name="Barbeyron T."/>
            <person name="Michel G."/>
            <person name="Noel B."/>
            <person name="Valentin K."/>
            <person name="Elias M."/>
            <person name="Artiguenave F."/>
            <person name="Arun A."/>
            <person name="Aury J.M."/>
            <person name="Barbosa-Neto J.F."/>
            <person name="Bothwell J.H."/>
            <person name="Bouget F.Y."/>
            <person name="Brillet L."/>
            <person name="Cabello-Hurtado F."/>
            <person name="Capella-Gutierrez S."/>
            <person name="Charrier B."/>
            <person name="Cladiere L."/>
            <person name="Cock J.M."/>
            <person name="Coelho S.M."/>
            <person name="Colleoni C."/>
            <person name="Czjzek M."/>
            <person name="Da Silva C."/>
            <person name="Delage L."/>
            <person name="Denoeud F."/>
            <person name="Deschamps P."/>
            <person name="Dittami S.M."/>
            <person name="Gabaldon T."/>
            <person name="Gachon C.M."/>
            <person name="Groisillier A."/>
            <person name="Herve C."/>
            <person name="Jabbari K."/>
            <person name="Katinka M."/>
            <person name="Kloareg B."/>
            <person name="Kowalczyk N."/>
            <person name="Labadie K."/>
            <person name="Leblanc C."/>
            <person name="Lopez P.J."/>
            <person name="McLachlan D.H."/>
            <person name="Meslet-Cladiere L."/>
            <person name="Moustafa A."/>
            <person name="Nehr Z."/>
            <person name="Nyvall Collen P."/>
            <person name="Panaud O."/>
            <person name="Partensky F."/>
            <person name="Poulain J."/>
            <person name="Rensing S.A."/>
            <person name="Rousvoal S."/>
            <person name="Samson G."/>
            <person name="Symeonidi A."/>
            <person name="Weissenbach J."/>
            <person name="Zambounis A."/>
            <person name="Wincker P."/>
            <person name="Boyen C."/>
        </authorList>
    </citation>
    <scope>NUCLEOTIDE SEQUENCE [LARGE SCALE GENOMIC DNA]</scope>
    <source>
        <strain evidence="8">cv. Stackhouse</strain>
    </source>
</reference>
<evidence type="ECO:0000256" key="1">
    <source>
        <dbReference type="ARBA" id="ARBA00006734"/>
    </source>
</evidence>
<protein>
    <recommendedName>
        <fullName evidence="6">Geranylgeranyl transferase type-2 subunit alpha</fullName>
        <ecNumber evidence="6">2.5.1.60</ecNumber>
    </recommendedName>
    <alternativeName>
        <fullName evidence="6">Geranylgeranyl transferase type II subunit alpha</fullName>
    </alternativeName>
</protein>
<gene>
    <name evidence="7" type="ORF">CHC_T00006421001</name>
</gene>
<dbReference type="PANTHER" id="PTHR11129:SF2">
    <property type="entry name" value="GERANYLGERANYL TRANSFERASE TYPE-2 SUBUNIT ALPHA"/>
    <property type="match status" value="1"/>
</dbReference>
<dbReference type="Gramene" id="CDF38611">
    <property type="protein sequence ID" value="CDF38611"/>
    <property type="gene ID" value="CHC_T00006421001"/>
</dbReference>
<comment type="similarity">
    <text evidence="1 6">Belongs to the protein prenyltransferase subunit alpha family.</text>
</comment>
<dbReference type="EC" id="2.5.1.60" evidence="6"/>
<dbReference type="PhylomeDB" id="R7QMA7"/>
<name>R7QMA7_CHOCR</name>
<keyword evidence="2 6" id="KW-0637">Prenyltransferase</keyword>
<dbReference type="GO" id="GO:0005968">
    <property type="term" value="C:Rab-protein geranylgeranyltransferase complex"/>
    <property type="evidence" value="ECO:0007669"/>
    <property type="project" value="TreeGrafter"/>
</dbReference>
<evidence type="ECO:0000256" key="3">
    <source>
        <dbReference type="ARBA" id="ARBA00022679"/>
    </source>
</evidence>
<dbReference type="OMA" id="RKFPKCY"/>
<dbReference type="RefSeq" id="XP_005718516.1">
    <property type="nucleotide sequence ID" value="XM_005718459.1"/>
</dbReference>
<accession>R7QMA7</accession>
<dbReference type="InterPro" id="IPR002088">
    <property type="entry name" value="Prenyl_trans_a"/>
</dbReference>
<evidence type="ECO:0000256" key="6">
    <source>
        <dbReference type="RuleBase" id="RU367120"/>
    </source>
</evidence>
<dbReference type="PROSITE" id="PS51147">
    <property type="entry name" value="PFTA"/>
    <property type="match status" value="3"/>
</dbReference>
<dbReference type="SUPFAM" id="SSF48439">
    <property type="entry name" value="Protein prenylyltransferase"/>
    <property type="match status" value="1"/>
</dbReference>
<dbReference type="GeneID" id="17326279"/>
<evidence type="ECO:0000313" key="8">
    <source>
        <dbReference type="Proteomes" id="UP000012073"/>
    </source>
</evidence>
<dbReference type="AlphaFoldDB" id="R7QMA7"/>